<organism evidence="1 2">
    <name type="scientific">Medicago truncatula</name>
    <name type="common">Barrel medic</name>
    <name type="synonym">Medicago tribuloides</name>
    <dbReference type="NCBI Taxonomy" id="3880"/>
    <lineage>
        <taxon>Eukaryota</taxon>
        <taxon>Viridiplantae</taxon>
        <taxon>Streptophyta</taxon>
        <taxon>Embryophyta</taxon>
        <taxon>Tracheophyta</taxon>
        <taxon>Spermatophyta</taxon>
        <taxon>Magnoliopsida</taxon>
        <taxon>eudicotyledons</taxon>
        <taxon>Gunneridae</taxon>
        <taxon>Pentapetalae</taxon>
        <taxon>rosids</taxon>
        <taxon>fabids</taxon>
        <taxon>Fabales</taxon>
        <taxon>Fabaceae</taxon>
        <taxon>Papilionoideae</taxon>
        <taxon>50 kb inversion clade</taxon>
        <taxon>NPAAA clade</taxon>
        <taxon>Hologalegina</taxon>
        <taxon>IRL clade</taxon>
        <taxon>Trifolieae</taxon>
        <taxon>Medicago</taxon>
    </lineage>
</organism>
<comment type="caution">
    <text evidence="1">The sequence shown here is derived from an EMBL/GenBank/DDBJ whole genome shotgun (WGS) entry which is preliminary data.</text>
</comment>
<accession>A0A396H994</accession>
<reference evidence="2" key="1">
    <citation type="journal article" date="2018" name="Nat. Plants">
        <title>Whole-genome landscape of Medicago truncatula symbiotic genes.</title>
        <authorList>
            <person name="Pecrix Y."/>
            <person name="Staton S.E."/>
            <person name="Sallet E."/>
            <person name="Lelandais-Briere C."/>
            <person name="Moreau S."/>
            <person name="Carrere S."/>
            <person name="Blein T."/>
            <person name="Jardinaud M.F."/>
            <person name="Latrasse D."/>
            <person name="Zouine M."/>
            <person name="Zahm M."/>
            <person name="Kreplak J."/>
            <person name="Mayjonade B."/>
            <person name="Satge C."/>
            <person name="Perez M."/>
            <person name="Cauet S."/>
            <person name="Marande W."/>
            <person name="Chantry-Darmon C."/>
            <person name="Lopez-Roques C."/>
            <person name="Bouchez O."/>
            <person name="Berard A."/>
            <person name="Debelle F."/>
            <person name="Munos S."/>
            <person name="Bendahmane A."/>
            <person name="Berges H."/>
            <person name="Niebel A."/>
            <person name="Buitink J."/>
            <person name="Frugier F."/>
            <person name="Benhamed M."/>
            <person name="Crespi M."/>
            <person name="Gouzy J."/>
            <person name="Gamas P."/>
        </authorList>
    </citation>
    <scope>NUCLEOTIDE SEQUENCE [LARGE SCALE GENOMIC DNA]</scope>
    <source>
        <strain evidence="2">cv. Jemalong A17</strain>
    </source>
</reference>
<dbReference type="AlphaFoldDB" id="A0A396H994"/>
<dbReference type="Proteomes" id="UP000265566">
    <property type="component" value="Chromosome 7"/>
</dbReference>
<dbReference type="Gramene" id="rna42414">
    <property type="protein sequence ID" value="RHN47775.1"/>
    <property type="gene ID" value="gene42414"/>
</dbReference>
<dbReference type="EMBL" id="PSQE01000007">
    <property type="protein sequence ID" value="RHN47775.1"/>
    <property type="molecule type" value="Genomic_DNA"/>
</dbReference>
<evidence type="ECO:0000313" key="1">
    <source>
        <dbReference type="EMBL" id="RHN47775.1"/>
    </source>
</evidence>
<proteinExistence type="predicted"/>
<gene>
    <name evidence="1" type="ORF">MtrunA17_Chr7g0256651</name>
</gene>
<evidence type="ECO:0000313" key="2">
    <source>
        <dbReference type="Proteomes" id="UP000265566"/>
    </source>
</evidence>
<protein>
    <submittedName>
        <fullName evidence="1">Uncharacterized protein</fullName>
    </submittedName>
</protein>
<name>A0A396H994_MEDTR</name>
<sequence length="75" mass="8660">MSNLTSIVGEHFTIDVLSSLYFINHLLFCFHRRRSLTSFSCNRFLVQCVSSGVEFDDDVDNDGHDASEDDMIWRP</sequence>